<evidence type="ECO:0000256" key="10">
    <source>
        <dbReference type="ARBA" id="ARBA00022837"/>
    </source>
</evidence>
<dbReference type="SUPFAM" id="SSF55486">
    <property type="entry name" value="Metalloproteases ('zincins'), catalytic domain"/>
    <property type="match status" value="1"/>
</dbReference>
<evidence type="ECO:0000256" key="7">
    <source>
        <dbReference type="ARBA" id="ARBA00022737"/>
    </source>
</evidence>
<feature type="binding site" evidence="13">
    <location>
        <position position="182"/>
    </location>
    <ligand>
        <name>Zn(2+)</name>
        <dbReference type="ChEBI" id="CHEBI:29105"/>
        <note>catalytic</note>
    </ligand>
</feature>
<dbReference type="InterPro" id="IPR006026">
    <property type="entry name" value="Peptidase_Metallo"/>
</dbReference>
<evidence type="ECO:0000256" key="12">
    <source>
        <dbReference type="PIRSR" id="PIRSR001205-1"/>
    </source>
</evidence>
<dbReference type="InterPro" id="IPR016294">
    <property type="entry name" value="Pept_M10B"/>
</dbReference>
<feature type="binding site" evidence="13">
    <location>
        <position position="186"/>
    </location>
    <ligand>
        <name>Zn(2+)</name>
        <dbReference type="ChEBI" id="CHEBI:29105"/>
        <note>catalytic</note>
    </ligand>
</feature>
<reference evidence="16" key="1">
    <citation type="submission" date="2016-01" db="EMBL/GenBank/DDBJ databases">
        <authorList>
            <person name="Storey N.H."/>
            <person name="Neuman B.W."/>
        </authorList>
    </citation>
    <scope>NUCLEOTIDE SEQUENCE [LARGE SCALE GENOMIC DNA]</scope>
    <source>
        <strain evidence="16">NCPPB 2472</strain>
    </source>
</reference>
<evidence type="ECO:0000256" key="2">
    <source>
        <dbReference type="ARBA" id="ARBA00004613"/>
    </source>
</evidence>
<evidence type="ECO:0000256" key="1">
    <source>
        <dbReference type="ARBA" id="ARBA00001913"/>
    </source>
</evidence>
<dbReference type="GO" id="GO:0006508">
    <property type="term" value="P:proteolysis"/>
    <property type="evidence" value="ECO:0007669"/>
    <property type="project" value="UniProtKB-KW"/>
</dbReference>
<dbReference type="InterPro" id="IPR011049">
    <property type="entry name" value="Serralysin-like_metalloprot_C"/>
</dbReference>
<keyword evidence="9 13" id="KW-0862">Zinc</keyword>
<dbReference type="Gene3D" id="2.150.10.10">
    <property type="entry name" value="Serralysin-like metalloprotease, C-terminal"/>
    <property type="match status" value="1"/>
</dbReference>
<evidence type="ECO:0000256" key="9">
    <source>
        <dbReference type="ARBA" id="ARBA00022833"/>
    </source>
</evidence>
<dbReference type="InterPro" id="IPR024079">
    <property type="entry name" value="MetalloPept_cat_dom_sf"/>
</dbReference>
<protein>
    <submittedName>
        <fullName evidence="15">Serine 3-dehydrogenase</fullName>
    </submittedName>
</protein>
<keyword evidence="11" id="KW-0482">Metalloprotease</keyword>
<dbReference type="PIRSF" id="PIRSF001205">
    <property type="entry name" value="Peptidase_M10B"/>
    <property type="match status" value="1"/>
</dbReference>
<dbReference type="SUPFAM" id="SSF51120">
    <property type="entry name" value="beta-Roll"/>
    <property type="match status" value="1"/>
</dbReference>
<dbReference type="PRINTS" id="PR00313">
    <property type="entry name" value="CABNDNGRPT"/>
</dbReference>
<organism evidence="15 16">
    <name type="scientific">Pseudomonas agarici</name>
    <dbReference type="NCBI Taxonomy" id="46677"/>
    <lineage>
        <taxon>Bacteria</taxon>
        <taxon>Pseudomonadati</taxon>
        <taxon>Pseudomonadota</taxon>
        <taxon>Gammaproteobacteria</taxon>
        <taxon>Pseudomonadales</taxon>
        <taxon>Pseudomonadaceae</taxon>
        <taxon>Pseudomonas</taxon>
    </lineage>
</organism>
<dbReference type="PROSITE" id="PS00330">
    <property type="entry name" value="HEMOLYSIN_CALCIUM"/>
    <property type="match status" value="1"/>
</dbReference>
<sequence length="513" mass="55079">MLTAKIFAQTSPAYLQVKHFQVASDRNADVFHQQKLSYSNDQAAAALIRNAAGFQDLDGDGRIDVTYEFLDLPYGPRLASIFDLDGFTPFNPQQQNQTKLSMQSWADLANVSFQESHSGGCDGHLYFGNYQINHDASGESAFTQNFFSRTDQTSYVWAKVNEANDINKAPAVNNLARFILGHEIGHALGLEHPGDYNASDSTPLGYQHDAVYAQDTVAYSVMSYWSENYAGHDFSDDYGAYLMENYSPLGMLLGTPVAVVREAYMNYFFPVDHLRTHSSAPLMDDIAAIQQLYGANMNTRVDDTIYGFNSNTGRDFLSATSSADRPLFAVWDAGGNDTLDFSGFFQDQKINLNELSFSDVAGLVGNVSIAKGVAVENAIGGSGHDLLIGNALANEITGGAGNDILYGAGGADLLRGGAGQDTFVFGAVADSASGESDWILDFVSGEDKIDLSGITQGANLKFVKALTGQAGEAILSHDLETGLATLQIDFAGTGKTDFLVTTVGQAAVTDIVV</sequence>
<dbReference type="OrthoDB" id="733404at2"/>
<evidence type="ECO:0000313" key="16">
    <source>
        <dbReference type="Proteomes" id="UP000063229"/>
    </source>
</evidence>
<feature type="binding site" evidence="13">
    <location>
        <position position="192"/>
    </location>
    <ligand>
        <name>Zn(2+)</name>
        <dbReference type="ChEBI" id="CHEBI:29105"/>
        <note>catalytic</note>
    </ligand>
</feature>
<dbReference type="InterPro" id="IPR018511">
    <property type="entry name" value="Hemolysin-typ_Ca-bd_CS"/>
</dbReference>
<comment type="cofactor">
    <cofactor evidence="13">
        <name>Zn(2+)</name>
        <dbReference type="ChEBI" id="CHEBI:29105"/>
    </cofactor>
    <text evidence="13">Binds 1 zinc ion per subunit.</text>
</comment>
<comment type="subcellular location">
    <subcellularLocation>
        <location evidence="2">Secreted</location>
    </subcellularLocation>
</comment>
<dbReference type="GO" id="GO:0004222">
    <property type="term" value="F:metalloendopeptidase activity"/>
    <property type="evidence" value="ECO:0007669"/>
    <property type="project" value="InterPro"/>
</dbReference>
<comment type="cofactor">
    <cofactor evidence="1">
        <name>Ca(2+)</name>
        <dbReference type="ChEBI" id="CHEBI:29108"/>
    </cofactor>
</comment>
<accession>A0A0X1SYE6</accession>
<dbReference type="STRING" id="46677.AWM79_05875"/>
<evidence type="ECO:0000256" key="6">
    <source>
        <dbReference type="ARBA" id="ARBA00022723"/>
    </source>
</evidence>
<dbReference type="AlphaFoldDB" id="A0A0X1SYE6"/>
<evidence type="ECO:0000256" key="13">
    <source>
        <dbReference type="PIRSR" id="PIRSR001205-2"/>
    </source>
</evidence>
<evidence type="ECO:0000313" key="15">
    <source>
        <dbReference type="EMBL" id="AMB84861.1"/>
    </source>
</evidence>
<gene>
    <name evidence="15" type="ORF">AWM79_05875</name>
</gene>
<feature type="domain" description="Peptidase metallopeptidase" evidence="14">
    <location>
        <begin position="59"/>
        <end position="240"/>
    </location>
</feature>
<evidence type="ECO:0000259" key="14">
    <source>
        <dbReference type="SMART" id="SM00235"/>
    </source>
</evidence>
<evidence type="ECO:0000256" key="3">
    <source>
        <dbReference type="ARBA" id="ARBA00009490"/>
    </source>
</evidence>
<dbReference type="GO" id="GO:0005509">
    <property type="term" value="F:calcium ion binding"/>
    <property type="evidence" value="ECO:0007669"/>
    <property type="project" value="InterPro"/>
</dbReference>
<dbReference type="SMART" id="SM00235">
    <property type="entry name" value="ZnMc"/>
    <property type="match status" value="1"/>
</dbReference>
<keyword evidence="6 13" id="KW-0479">Metal-binding</keyword>
<dbReference type="Pfam" id="PF00353">
    <property type="entry name" value="HemolysinCabind"/>
    <property type="match status" value="1"/>
</dbReference>
<dbReference type="Pfam" id="PF16313">
    <property type="entry name" value="DUF4953"/>
    <property type="match status" value="1"/>
</dbReference>
<keyword evidence="7" id="KW-0677">Repeat</keyword>
<dbReference type="Gene3D" id="3.40.390.10">
    <property type="entry name" value="Collagenase (Catalytic Domain)"/>
    <property type="match status" value="1"/>
</dbReference>
<dbReference type="RefSeq" id="WP_017133911.1">
    <property type="nucleotide sequence ID" value="NZ_CP014135.1"/>
</dbReference>
<keyword evidence="16" id="KW-1185">Reference proteome</keyword>
<dbReference type="InterPro" id="IPR013858">
    <property type="entry name" value="Peptidase_M10B_C"/>
</dbReference>
<keyword evidence="4" id="KW-0964">Secreted</keyword>
<dbReference type="CDD" id="cd04277">
    <property type="entry name" value="ZnMc_serralysin_like"/>
    <property type="match status" value="1"/>
</dbReference>
<evidence type="ECO:0000256" key="11">
    <source>
        <dbReference type="ARBA" id="ARBA00023049"/>
    </source>
</evidence>
<dbReference type="InterPro" id="IPR032534">
    <property type="entry name" value="EcxA_zinc-bd"/>
</dbReference>
<name>A0A0X1SYE6_PSEAA</name>
<dbReference type="EMBL" id="CP014135">
    <property type="protein sequence ID" value="AMB84861.1"/>
    <property type="molecule type" value="Genomic_DNA"/>
</dbReference>
<comment type="similarity">
    <text evidence="3">Belongs to the peptidase M10B family.</text>
</comment>
<evidence type="ECO:0000256" key="8">
    <source>
        <dbReference type="ARBA" id="ARBA00022801"/>
    </source>
</evidence>
<dbReference type="InterPro" id="IPR001343">
    <property type="entry name" value="Hemolysn_Ca-bd"/>
</dbReference>
<dbReference type="Proteomes" id="UP000063229">
    <property type="component" value="Chromosome"/>
</dbReference>
<keyword evidence="10" id="KW-0106">Calcium</keyword>
<dbReference type="InterPro" id="IPR034033">
    <property type="entry name" value="Serralysin-like"/>
</dbReference>
<dbReference type="GO" id="GO:0005615">
    <property type="term" value="C:extracellular space"/>
    <property type="evidence" value="ECO:0007669"/>
    <property type="project" value="InterPro"/>
</dbReference>
<dbReference type="KEGG" id="pagb:AWM79_05875"/>
<dbReference type="GO" id="GO:0008270">
    <property type="term" value="F:zinc ion binding"/>
    <property type="evidence" value="ECO:0007669"/>
    <property type="project" value="InterPro"/>
</dbReference>
<dbReference type="Pfam" id="PF08548">
    <property type="entry name" value="Peptidase_M10_C"/>
    <property type="match status" value="1"/>
</dbReference>
<evidence type="ECO:0000256" key="4">
    <source>
        <dbReference type="ARBA" id="ARBA00022525"/>
    </source>
</evidence>
<feature type="active site" evidence="12">
    <location>
        <position position="183"/>
    </location>
</feature>
<evidence type="ECO:0000256" key="5">
    <source>
        <dbReference type="ARBA" id="ARBA00022670"/>
    </source>
</evidence>
<keyword evidence="8" id="KW-0378">Hydrolase</keyword>
<keyword evidence="5" id="KW-0645">Protease</keyword>
<proteinExistence type="inferred from homology"/>